<protein>
    <recommendedName>
        <fullName evidence="4">Polymer-forming cytoskeletal protein</fullName>
    </recommendedName>
</protein>
<evidence type="ECO:0000256" key="1">
    <source>
        <dbReference type="ARBA" id="ARBA00044755"/>
    </source>
</evidence>
<evidence type="ECO:0000313" key="2">
    <source>
        <dbReference type="EMBL" id="CAI2719721.1"/>
    </source>
</evidence>
<dbReference type="Proteomes" id="UP001157733">
    <property type="component" value="Chromosome"/>
</dbReference>
<proteinExistence type="inferred from homology"/>
<dbReference type="PANTHER" id="PTHR35024">
    <property type="entry name" value="HYPOTHETICAL CYTOSOLIC PROTEIN"/>
    <property type="match status" value="1"/>
</dbReference>
<comment type="similarity">
    <text evidence="1">Belongs to the bactofilin family.</text>
</comment>
<evidence type="ECO:0000313" key="3">
    <source>
        <dbReference type="Proteomes" id="UP001157733"/>
    </source>
</evidence>
<dbReference type="EMBL" id="OX336137">
    <property type="protein sequence ID" value="CAI2719721.1"/>
    <property type="molecule type" value="Genomic_DNA"/>
</dbReference>
<reference evidence="2 3" key="1">
    <citation type="submission" date="2022-09" db="EMBL/GenBank/DDBJ databases">
        <authorList>
            <person name="Kop L."/>
        </authorList>
    </citation>
    <scope>NUCLEOTIDE SEQUENCE [LARGE SCALE GENOMIC DNA]</scope>
    <source>
        <strain evidence="2 3">347</strain>
    </source>
</reference>
<organism evidence="2 3">
    <name type="scientific">Nitrospina watsonii</name>
    <dbReference type="NCBI Taxonomy" id="1323948"/>
    <lineage>
        <taxon>Bacteria</taxon>
        <taxon>Pseudomonadati</taxon>
        <taxon>Nitrospinota/Tectimicrobiota group</taxon>
        <taxon>Nitrospinota</taxon>
        <taxon>Nitrospinia</taxon>
        <taxon>Nitrospinales</taxon>
        <taxon>Nitrospinaceae</taxon>
        <taxon>Nitrospina</taxon>
    </lineage>
</organism>
<gene>
    <name evidence="2" type="ORF">NSPWAT_2865</name>
</gene>
<evidence type="ECO:0008006" key="4">
    <source>
        <dbReference type="Google" id="ProtNLM"/>
    </source>
</evidence>
<accession>A0ABN8W630</accession>
<keyword evidence="3" id="KW-1185">Reference proteome</keyword>
<dbReference type="InterPro" id="IPR007607">
    <property type="entry name" value="BacA/B"/>
</dbReference>
<sequence length="136" mass="14566">MAKPVETSKDIKAYMGEETHFKGTLSFTGTVRMDGQLEGEVQTQDTLIVGEKGIVKADISAGTVICKGKIYGTIKATQRVEIHANSEMVGNIDTPSVFIEVGATFDGNCKMGASEKKIVPLVKDESGEKTGTDHKN</sequence>
<dbReference type="PANTHER" id="PTHR35024:SF4">
    <property type="entry name" value="POLYMER-FORMING CYTOSKELETAL PROTEIN"/>
    <property type="match status" value="1"/>
</dbReference>
<name>A0ABN8W630_9BACT</name>
<dbReference type="Pfam" id="PF04519">
    <property type="entry name" value="Bactofilin"/>
    <property type="match status" value="1"/>
</dbReference>
<dbReference type="RefSeq" id="WP_282012532.1">
    <property type="nucleotide sequence ID" value="NZ_OX336137.1"/>
</dbReference>